<dbReference type="OrthoDB" id="7480986at2759"/>
<proteinExistence type="predicted"/>
<feature type="compositionally biased region" description="Polar residues" evidence="1">
    <location>
        <begin position="11"/>
        <end position="21"/>
    </location>
</feature>
<dbReference type="AlphaFoldDB" id="A0A4Y2WHH2"/>
<feature type="non-terminal residue" evidence="3">
    <location>
        <position position="1"/>
    </location>
</feature>
<sequence length="261" mass="30200">HPQKSAKYRSWPSSTKRQQNEASEERPIKVVIKNLSEETDPQEIVEDLTSKGYAVNRITQMKNYKMKRLLPMFLVEIKKKGNYTNIYNERSIFYFKTKIETCRKKPKAIICYNCSDFYHAARNCHLKPKCIKCGEENPTRECSIKEKIMELKCVNCGELDHLAAWKGCKSFPIIKKSSPRQHGRSYAQAAAQKVEKTEQSTEEKTDDPFDLADIKETMKAIKEVKMLLEEFPTLLEAARLCKSAKTRKEKVHIVLNALMGE</sequence>
<evidence type="ECO:0000256" key="1">
    <source>
        <dbReference type="SAM" id="MobiDB-lite"/>
    </source>
</evidence>
<organism evidence="3 4">
    <name type="scientific">Araneus ventricosus</name>
    <name type="common">Orbweaver spider</name>
    <name type="synonym">Epeira ventricosa</name>
    <dbReference type="NCBI Taxonomy" id="182803"/>
    <lineage>
        <taxon>Eukaryota</taxon>
        <taxon>Metazoa</taxon>
        <taxon>Ecdysozoa</taxon>
        <taxon>Arthropoda</taxon>
        <taxon>Chelicerata</taxon>
        <taxon>Arachnida</taxon>
        <taxon>Araneae</taxon>
        <taxon>Araneomorphae</taxon>
        <taxon>Entelegynae</taxon>
        <taxon>Araneoidea</taxon>
        <taxon>Araneidae</taxon>
        <taxon>Araneus</taxon>
    </lineage>
</organism>
<evidence type="ECO:0000259" key="2">
    <source>
        <dbReference type="Pfam" id="PF07530"/>
    </source>
</evidence>
<name>A0A4Y2WHH2_ARAVE</name>
<feature type="region of interest" description="Disordered" evidence="1">
    <location>
        <begin position="1"/>
        <end position="27"/>
    </location>
</feature>
<protein>
    <recommendedName>
        <fullName evidence="2">Pre-C2HC domain-containing protein</fullName>
    </recommendedName>
</protein>
<feature type="domain" description="Pre-C2HC" evidence="2">
    <location>
        <begin position="42"/>
        <end position="105"/>
    </location>
</feature>
<dbReference type="Proteomes" id="UP000499080">
    <property type="component" value="Unassembled WGS sequence"/>
</dbReference>
<keyword evidence="4" id="KW-1185">Reference proteome</keyword>
<evidence type="ECO:0000313" key="4">
    <source>
        <dbReference type="Proteomes" id="UP000499080"/>
    </source>
</evidence>
<accession>A0A4Y2WHH2</accession>
<dbReference type="SUPFAM" id="SSF57756">
    <property type="entry name" value="Retrovirus zinc finger-like domains"/>
    <property type="match status" value="1"/>
</dbReference>
<reference evidence="3 4" key="1">
    <citation type="journal article" date="2019" name="Sci. Rep.">
        <title>Orb-weaving spider Araneus ventricosus genome elucidates the spidroin gene catalogue.</title>
        <authorList>
            <person name="Kono N."/>
            <person name="Nakamura H."/>
            <person name="Ohtoshi R."/>
            <person name="Moran D.A.P."/>
            <person name="Shinohara A."/>
            <person name="Yoshida Y."/>
            <person name="Fujiwara M."/>
            <person name="Mori M."/>
            <person name="Tomita M."/>
            <person name="Arakawa K."/>
        </authorList>
    </citation>
    <scope>NUCLEOTIDE SEQUENCE [LARGE SCALE GENOMIC DNA]</scope>
</reference>
<comment type="caution">
    <text evidence="3">The sequence shown here is derived from an EMBL/GenBank/DDBJ whole genome shotgun (WGS) entry which is preliminary data.</text>
</comment>
<dbReference type="Pfam" id="PF07530">
    <property type="entry name" value="PRE_C2HC"/>
    <property type="match status" value="1"/>
</dbReference>
<dbReference type="InterPro" id="IPR036875">
    <property type="entry name" value="Znf_CCHC_sf"/>
</dbReference>
<gene>
    <name evidence="3" type="ORF">AVEN_75164_1</name>
</gene>
<dbReference type="GO" id="GO:0003676">
    <property type="term" value="F:nucleic acid binding"/>
    <property type="evidence" value="ECO:0007669"/>
    <property type="project" value="InterPro"/>
</dbReference>
<dbReference type="InterPro" id="IPR006579">
    <property type="entry name" value="Pre_C2HC_dom"/>
</dbReference>
<dbReference type="GO" id="GO:0008270">
    <property type="term" value="F:zinc ion binding"/>
    <property type="evidence" value="ECO:0007669"/>
    <property type="project" value="InterPro"/>
</dbReference>
<evidence type="ECO:0000313" key="3">
    <source>
        <dbReference type="EMBL" id="GBO36945.1"/>
    </source>
</evidence>
<dbReference type="EMBL" id="BGPR01061227">
    <property type="protein sequence ID" value="GBO36945.1"/>
    <property type="molecule type" value="Genomic_DNA"/>
</dbReference>